<accession>A0A2N0D8M2</accession>
<evidence type="ECO:0000313" key="1">
    <source>
        <dbReference type="EMBL" id="PKA42450.1"/>
    </source>
</evidence>
<protein>
    <submittedName>
        <fullName evidence="1">Uncharacterized protein</fullName>
    </submittedName>
</protein>
<gene>
    <name evidence="1" type="ORF">CWR43_16645</name>
</gene>
<comment type="caution">
    <text evidence="1">The sequence shown here is derived from an EMBL/GenBank/DDBJ whole genome shotgun (WGS) entry which is preliminary data.</text>
</comment>
<name>A0A2N0D8M2_RHISU</name>
<dbReference type="RefSeq" id="WP_100771758.1">
    <property type="nucleotide sequence ID" value="NZ_PIQN01000011.1"/>
</dbReference>
<organism evidence="1 2">
    <name type="scientific">Rhizobium sullae</name>
    <name type="common">Rhizobium hedysari</name>
    <dbReference type="NCBI Taxonomy" id="50338"/>
    <lineage>
        <taxon>Bacteria</taxon>
        <taxon>Pseudomonadati</taxon>
        <taxon>Pseudomonadota</taxon>
        <taxon>Alphaproteobacteria</taxon>
        <taxon>Hyphomicrobiales</taxon>
        <taxon>Rhizobiaceae</taxon>
        <taxon>Rhizobium/Agrobacterium group</taxon>
        <taxon>Rhizobium</taxon>
    </lineage>
</organism>
<dbReference type="STRING" id="1041146.GCA_000427985_02534"/>
<proteinExistence type="predicted"/>
<reference evidence="1 2" key="1">
    <citation type="submission" date="2017-11" db="EMBL/GenBank/DDBJ databases">
        <authorList>
            <person name="Han C.G."/>
        </authorList>
    </citation>
    <scope>NUCLEOTIDE SEQUENCE [LARGE SCALE GENOMIC DNA]</scope>
    <source>
        <strain evidence="1 2">HCNT1</strain>
    </source>
</reference>
<dbReference type="AlphaFoldDB" id="A0A2N0D8M2"/>
<dbReference type="EMBL" id="PIQN01000011">
    <property type="protein sequence ID" value="PKA42450.1"/>
    <property type="molecule type" value="Genomic_DNA"/>
</dbReference>
<evidence type="ECO:0000313" key="2">
    <source>
        <dbReference type="Proteomes" id="UP000232164"/>
    </source>
</evidence>
<reference evidence="1 2" key="2">
    <citation type="submission" date="2017-12" db="EMBL/GenBank/DDBJ databases">
        <title>Genome sequence of Rhizobium sullae HCNT1 isolated from Sulla coronaria nodules and featuring peculiar denitrification phenotypes.</title>
        <authorList>
            <person name="De Diego-Diaz B."/>
            <person name="Treu L."/>
            <person name="Campanaro S."/>
            <person name="Da Silva Duarte V."/>
            <person name="Basaglia M."/>
            <person name="Favaro L."/>
            <person name="Casella S."/>
            <person name="Squartini A."/>
        </authorList>
    </citation>
    <scope>NUCLEOTIDE SEQUENCE [LARGE SCALE GENOMIC DNA]</scope>
    <source>
        <strain evidence="1 2">HCNT1</strain>
    </source>
</reference>
<dbReference type="Proteomes" id="UP000232164">
    <property type="component" value="Unassembled WGS sequence"/>
</dbReference>
<sequence>MSNSARTGGTEAFNGISRTRFGKSVESRAQIDDAARQASFTPDDGEALNVYRVVPVAAADDLNWQNSPSQGEVVVAARTAGDARIVAASRELDFMEIDSAPADDVTTINASAFRNDKLYTVVEIEHGRRDLRRGVLEGDIAVNNIRPTQG</sequence>